<sequence>MEKLNGIHVFVQVAETSSFVAAGRQLGISASAVGKSIARLEERLGIRLLQRSTRHMALTAEGELFLRRCQRIFAELDAAESELAQSADRPRGRLRVSLPDGNLFNPALAEFMSLYPEVELDLDYSDRLVDLIEEGFDAAIRSGEQLDSRLLARRLGSFRLVLVAAPGYLSERGRPQRPADLQRHACLQYKFPNSGKLARWPLRPLPGEPAPLLPSTVICTNSEALIYLAQRDKGIACVPDFSVRDALADGTLELVLDDFMESSGTIRIVWSSSRQMPSRLRALIDFLAERALPDGQAS</sequence>
<dbReference type="InterPro" id="IPR058163">
    <property type="entry name" value="LysR-type_TF_proteobact-type"/>
</dbReference>
<dbReference type="InterPro" id="IPR000847">
    <property type="entry name" value="LysR_HTH_N"/>
</dbReference>
<evidence type="ECO:0000313" key="6">
    <source>
        <dbReference type="EMBL" id="MBW8286276.1"/>
    </source>
</evidence>
<comment type="caution">
    <text evidence="6">The sequence shown here is derived from an EMBL/GenBank/DDBJ whole genome shotgun (WGS) entry which is preliminary data.</text>
</comment>
<dbReference type="InterPro" id="IPR036390">
    <property type="entry name" value="WH_DNA-bd_sf"/>
</dbReference>
<dbReference type="PANTHER" id="PTHR30537">
    <property type="entry name" value="HTH-TYPE TRANSCRIPTIONAL REGULATOR"/>
    <property type="match status" value="1"/>
</dbReference>
<reference evidence="6 7" key="1">
    <citation type="submission" date="2021-05" db="EMBL/GenBank/DDBJ databases">
        <title>Draft Whole Genome Sequencing Of Biosensor Chromobacterium violaceum Strain CV026 Reveals A Regulatory RNA In Chromobacterium violaceum Phenotype Regulatory Network.</title>
        <authorList>
            <person name="Hong K.W."/>
            <person name="Chan K.G."/>
            <person name="Chang C.-Y."/>
        </authorList>
    </citation>
    <scope>NUCLEOTIDE SEQUENCE [LARGE SCALE GENOMIC DNA]</scope>
    <source>
        <strain evidence="6 7">ATCC 31532</strain>
    </source>
</reference>
<keyword evidence="3" id="KW-0238">DNA-binding</keyword>
<dbReference type="Gene3D" id="1.10.10.10">
    <property type="entry name" value="Winged helix-like DNA-binding domain superfamily/Winged helix DNA-binding domain"/>
    <property type="match status" value="1"/>
</dbReference>
<evidence type="ECO:0000259" key="5">
    <source>
        <dbReference type="PROSITE" id="PS50931"/>
    </source>
</evidence>
<dbReference type="GeneID" id="89683488"/>
<organism evidence="6 7">
    <name type="scientific">Chromobacterium subtsugae</name>
    <dbReference type="NCBI Taxonomy" id="251747"/>
    <lineage>
        <taxon>Bacteria</taxon>
        <taxon>Pseudomonadati</taxon>
        <taxon>Pseudomonadota</taxon>
        <taxon>Betaproteobacteria</taxon>
        <taxon>Neisseriales</taxon>
        <taxon>Chromobacteriaceae</taxon>
        <taxon>Chromobacterium</taxon>
    </lineage>
</organism>
<evidence type="ECO:0000256" key="4">
    <source>
        <dbReference type="ARBA" id="ARBA00023163"/>
    </source>
</evidence>
<feature type="domain" description="HTH lysR-type" evidence="5">
    <location>
        <begin position="1"/>
        <end position="59"/>
    </location>
</feature>
<accession>A0ABS7F916</accession>
<gene>
    <name evidence="6" type="ORF">KIF53_01320</name>
</gene>
<dbReference type="InterPro" id="IPR005119">
    <property type="entry name" value="LysR_subst-bd"/>
</dbReference>
<evidence type="ECO:0000256" key="2">
    <source>
        <dbReference type="ARBA" id="ARBA00023015"/>
    </source>
</evidence>
<dbReference type="Gene3D" id="3.40.190.290">
    <property type="match status" value="1"/>
</dbReference>
<name>A0ABS7F916_9NEIS</name>
<dbReference type="SUPFAM" id="SSF53850">
    <property type="entry name" value="Periplasmic binding protein-like II"/>
    <property type="match status" value="1"/>
</dbReference>
<evidence type="ECO:0000256" key="3">
    <source>
        <dbReference type="ARBA" id="ARBA00023125"/>
    </source>
</evidence>
<dbReference type="CDD" id="cd08476">
    <property type="entry name" value="PBP2_CrgA_like_7"/>
    <property type="match status" value="1"/>
</dbReference>
<dbReference type="InterPro" id="IPR036388">
    <property type="entry name" value="WH-like_DNA-bd_sf"/>
</dbReference>
<evidence type="ECO:0000256" key="1">
    <source>
        <dbReference type="ARBA" id="ARBA00009437"/>
    </source>
</evidence>
<keyword evidence="2" id="KW-0805">Transcription regulation</keyword>
<dbReference type="Pfam" id="PF00126">
    <property type="entry name" value="HTH_1"/>
    <property type="match status" value="1"/>
</dbReference>
<keyword evidence="4" id="KW-0804">Transcription</keyword>
<dbReference type="RefSeq" id="WP_043572650.1">
    <property type="nucleotide sequence ID" value="NZ_CP142381.1"/>
</dbReference>
<dbReference type="Proteomes" id="UP000711178">
    <property type="component" value="Unassembled WGS sequence"/>
</dbReference>
<dbReference type="Pfam" id="PF03466">
    <property type="entry name" value="LysR_substrate"/>
    <property type="match status" value="1"/>
</dbReference>
<dbReference type="SUPFAM" id="SSF46785">
    <property type="entry name" value="Winged helix' DNA-binding domain"/>
    <property type="match status" value="1"/>
</dbReference>
<dbReference type="EMBL" id="JAHDTB010000001">
    <property type="protein sequence ID" value="MBW8286276.1"/>
    <property type="molecule type" value="Genomic_DNA"/>
</dbReference>
<proteinExistence type="inferred from homology"/>
<keyword evidence="7" id="KW-1185">Reference proteome</keyword>
<protein>
    <submittedName>
        <fullName evidence="6">LysR family transcriptional regulator</fullName>
    </submittedName>
</protein>
<evidence type="ECO:0000313" key="7">
    <source>
        <dbReference type="Proteomes" id="UP000711178"/>
    </source>
</evidence>
<dbReference type="PROSITE" id="PS50931">
    <property type="entry name" value="HTH_LYSR"/>
    <property type="match status" value="1"/>
</dbReference>
<dbReference type="PANTHER" id="PTHR30537:SF72">
    <property type="entry name" value="LYSR FAMILY TRANSCRIPTIONAL REGULATOR"/>
    <property type="match status" value="1"/>
</dbReference>
<comment type="similarity">
    <text evidence="1">Belongs to the LysR transcriptional regulatory family.</text>
</comment>